<feature type="compositionally biased region" description="Low complexity" evidence="1">
    <location>
        <begin position="36"/>
        <end position="49"/>
    </location>
</feature>
<evidence type="ECO:0000313" key="4">
    <source>
        <dbReference type="Proteomes" id="UP000186058"/>
    </source>
</evidence>
<accession>A0ABX3EYW5</accession>
<dbReference type="RefSeq" id="WP_074106470.1">
    <property type="nucleotide sequence ID" value="NZ_LVWI01000001.1"/>
</dbReference>
<sequence length="315" mass="35150">MRFVSFFIMLIFLAGCSSSGDNGNAGHTSPTENPVSATQASPSPLASPAVSASPAVEAAGTASIEDQYPGFVHKESFDLNGQTYEVYYWNSGDFDYTQFVVAKNREILFDSKHQGLSFEGGDKFDQAKSIWAKALIQNGRPTLLFSLADNRPESATIVLEEIEGKLQVTVNDDVLLTYEDVDQDGELELLASPYSGQVLLGPALFAVYEFKNNQYIPNRARTQQYYENQLVIEEQHYKTEPEESTFESLMDVYLILDRLDEAEAKFPEYYKWAGQTAGDGGFVSVYHKLIEAGTYDPIKGWMDKLKPLDHTSPHQ</sequence>
<keyword evidence="4" id="KW-1185">Reference proteome</keyword>
<keyword evidence="2" id="KW-0732">Signal</keyword>
<dbReference type="PROSITE" id="PS51257">
    <property type="entry name" value="PROKAR_LIPOPROTEIN"/>
    <property type="match status" value="1"/>
</dbReference>
<comment type="caution">
    <text evidence="3">The sequence shown here is derived from an EMBL/GenBank/DDBJ whole genome shotgun (WGS) entry which is preliminary data.</text>
</comment>
<evidence type="ECO:0000256" key="1">
    <source>
        <dbReference type="SAM" id="MobiDB-lite"/>
    </source>
</evidence>
<feature type="region of interest" description="Disordered" evidence="1">
    <location>
        <begin position="22"/>
        <end position="49"/>
    </location>
</feature>
<feature type="signal peptide" evidence="2">
    <location>
        <begin position="1"/>
        <end position="19"/>
    </location>
</feature>
<name>A0ABX3EYW5_9BACL</name>
<dbReference type="EMBL" id="LVWI01000001">
    <property type="protein sequence ID" value="OKP91935.1"/>
    <property type="molecule type" value="Genomic_DNA"/>
</dbReference>
<proteinExistence type="predicted"/>
<feature type="chain" id="PRO_5047151347" evidence="2">
    <location>
        <begin position="20"/>
        <end position="315"/>
    </location>
</feature>
<protein>
    <submittedName>
        <fullName evidence="3">Uncharacterized protein</fullName>
    </submittedName>
</protein>
<feature type="compositionally biased region" description="Polar residues" evidence="1">
    <location>
        <begin position="22"/>
        <end position="35"/>
    </location>
</feature>
<dbReference type="Proteomes" id="UP000186058">
    <property type="component" value="Unassembled WGS sequence"/>
</dbReference>
<evidence type="ECO:0000313" key="3">
    <source>
        <dbReference type="EMBL" id="OKP91935.1"/>
    </source>
</evidence>
<reference evidence="3 4" key="1">
    <citation type="submission" date="2016-03" db="EMBL/GenBank/DDBJ databases">
        <authorList>
            <person name="Sant'Anna F.H."/>
            <person name="Ambrosini A."/>
            <person name="Souza R."/>
            <person name="Bach E."/>
            <person name="Fernandes G."/>
            <person name="Balsanelli E."/>
            <person name="Baura V.A."/>
            <person name="Souza E.M."/>
            <person name="Passaglia L."/>
        </authorList>
    </citation>
    <scope>NUCLEOTIDE SEQUENCE [LARGE SCALE GENOMIC DNA]</scope>
    <source>
        <strain evidence="3 4">P26E</strain>
    </source>
</reference>
<evidence type="ECO:0000256" key="2">
    <source>
        <dbReference type="SAM" id="SignalP"/>
    </source>
</evidence>
<organism evidence="3 4">
    <name type="scientific">Paenibacillus helianthi</name>
    <dbReference type="NCBI Taxonomy" id="1349432"/>
    <lineage>
        <taxon>Bacteria</taxon>
        <taxon>Bacillati</taxon>
        <taxon>Bacillota</taxon>
        <taxon>Bacilli</taxon>
        <taxon>Bacillales</taxon>
        <taxon>Paenibacillaceae</taxon>
        <taxon>Paenibacillus</taxon>
    </lineage>
</organism>
<gene>
    <name evidence="3" type="ORF">A3844_02125</name>
</gene>